<reference evidence="6" key="1">
    <citation type="journal article" date="2017" name="Nat. Commun.">
        <title>The asparagus genome sheds light on the origin and evolution of a young Y chromosome.</title>
        <authorList>
            <person name="Harkess A."/>
            <person name="Zhou J."/>
            <person name="Xu C."/>
            <person name="Bowers J.E."/>
            <person name="Van der Hulst R."/>
            <person name="Ayyampalayam S."/>
            <person name="Mercati F."/>
            <person name="Riccardi P."/>
            <person name="McKain M.R."/>
            <person name="Kakrana A."/>
            <person name="Tang H."/>
            <person name="Ray J."/>
            <person name="Groenendijk J."/>
            <person name="Arikit S."/>
            <person name="Mathioni S.M."/>
            <person name="Nakano M."/>
            <person name="Shan H."/>
            <person name="Telgmann-Rauber A."/>
            <person name="Kanno A."/>
            <person name="Yue Z."/>
            <person name="Chen H."/>
            <person name="Li W."/>
            <person name="Chen Y."/>
            <person name="Xu X."/>
            <person name="Zhang Y."/>
            <person name="Luo S."/>
            <person name="Chen H."/>
            <person name="Gao J."/>
            <person name="Mao Z."/>
            <person name="Pires J.C."/>
            <person name="Luo M."/>
            <person name="Kudrna D."/>
            <person name="Wing R.A."/>
            <person name="Meyers B.C."/>
            <person name="Yi K."/>
            <person name="Kong H."/>
            <person name="Lavrijsen P."/>
            <person name="Sunseri F."/>
            <person name="Falavigna A."/>
            <person name="Ye Y."/>
            <person name="Leebens-Mack J.H."/>
            <person name="Chen G."/>
        </authorList>
    </citation>
    <scope>NUCLEOTIDE SEQUENCE [LARGE SCALE GENOMIC DNA]</scope>
    <source>
        <strain evidence="6">cv. DH0086</strain>
    </source>
</reference>
<dbReference type="UniPathway" id="UPA00196"/>
<dbReference type="GO" id="GO:0000506">
    <property type="term" value="C:glycosylphosphatidylinositol-N-acetylglucosaminyltransferase (GPI-GnT) complex"/>
    <property type="evidence" value="ECO:0007669"/>
    <property type="project" value="InterPro"/>
</dbReference>
<dbReference type="Gramene" id="ONK67869">
    <property type="protein sequence ID" value="ONK67869"/>
    <property type="gene ID" value="A4U43_C05F4650"/>
</dbReference>
<evidence type="ECO:0000256" key="1">
    <source>
        <dbReference type="ARBA" id="ARBA00004687"/>
    </source>
</evidence>
<keyword evidence="3" id="KW-0812">Transmembrane</keyword>
<evidence type="ECO:0000313" key="5">
    <source>
        <dbReference type="EMBL" id="ONK67869.1"/>
    </source>
</evidence>
<dbReference type="Proteomes" id="UP000243459">
    <property type="component" value="Chromosome 5"/>
</dbReference>
<dbReference type="PANTHER" id="PTHR15231">
    <property type="entry name" value="PHOSPHATIDYLINOSITOL N-ACETYLGLUCOSAMINYLTRANSFERASE SUBUNIT H"/>
    <property type="match status" value="1"/>
</dbReference>
<feature type="domain" description="Phosphatidylinositol N-acetylglucosaminyltransferase subunit H conserved" evidence="4">
    <location>
        <begin position="92"/>
        <end position="155"/>
    </location>
</feature>
<protein>
    <recommendedName>
        <fullName evidence="4">Phosphatidylinositol N-acetylglucosaminyltransferase subunit H conserved domain-containing protein</fullName>
    </recommendedName>
</protein>
<organism evidence="5 6">
    <name type="scientific">Asparagus officinalis</name>
    <name type="common">Garden asparagus</name>
    <dbReference type="NCBI Taxonomy" id="4686"/>
    <lineage>
        <taxon>Eukaryota</taxon>
        <taxon>Viridiplantae</taxon>
        <taxon>Streptophyta</taxon>
        <taxon>Embryophyta</taxon>
        <taxon>Tracheophyta</taxon>
        <taxon>Spermatophyta</taxon>
        <taxon>Magnoliopsida</taxon>
        <taxon>Liliopsida</taxon>
        <taxon>Asparagales</taxon>
        <taxon>Asparagaceae</taxon>
        <taxon>Asparagoideae</taxon>
        <taxon>Asparagus</taxon>
    </lineage>
</organism>
<gene>
    <name evidence="5" type="ORF">A4U43_C05F4650</name>
</gene>
<accession>A0A5P1ET22</accession>
<dbReference type="InterPro" id="IPR019328">
    <property type="entry name" value="PIGH-H_dom"/>
</dbReference>
<keyword evidence="3" id="KW-0472">Membrane</keyword>
<dbReference type="EMBL" id="CM007385">
    <property type="protein sequence ID" value="ONK67869.1"/>
    <property type="molecule type" value="Genomic_DNA"/>
</dbReference>
<keyword evidence="3" id="KW-1133">Transmembrane helix</keyword>
<evidence type="ECO:0000313" key="6">
    <source>
        <dbReference type="Proteomes" id="UP000243459"/>
    </source>
</evidence>
<keyword evidence="6" id="KW-1185">Reference proteome</keyword>
<evidence type="ECO:0000256" key="3">
    <source>
        <dbReference type="SAM" id="Phobius"/>
    </source>
</evidence>
<proteinExistence type="inferred from homology"/>
<feature type="transmembrane region" description="Helical" evidence="3">
    <location>
        <begin position="38"/>
        <end position="60"/>
    </location>
</feature>
<dbReference type="AlphaFoldDB" id="A0A5P1ET22"/>
<comment type="similarity">
    <text evidence="2">Belongs to the PIGH family.</text>
</comment>
<evidence type="ECO:0000259" key="4">
    <source>
        <dbReference type="Pfam" id="PF10181"/>
    </source>
</evidence>
<dbReference type="OrthoDB" id="6256716at2759"/>
<dbReference type="PANTHER" id="PTHR15231:SF1">
    <property type="entry name" value="PHOSPHATIDYLINOSITOL N-ACETYLGLUCOSAMINYLTRANSFERASE SUBUNIT H"/>
    <property type="match status" value="1"/>
</dbReference>
<dbReference type="InterPro" id="IPR044215">
    <property type="entry name" value="PIG-H"/>
</dbReference>
<comment type="pathway">
    <text evidence="1">Glycolipid biosynthesis; glycosylphosphatidylinositol-anchor biosynthesis.</text>
</comment>
<dbReference type="OMA" id="CKWPREA"/>
<feature type="transmembrane region" description="Helical" evidence="3">
    <location>
        <begin position="66"/>
        <end position="83"/>
    </location>
</feature>
<evidence type="ECO:0000256" key="2">
    <source>
        <dbReference type="ARBA" id="ARBA00009610"/>
    </source>
</evidence>
<dbReference type="GO" id="GO:0006506">
    <property type="term" value="P:GPI anchor biosynthetic process"/>
    <property type="evidence" value="ECO:0007669"/>
    <property type="project" value="UniProtKB-UniPathway"/>
</dbReference>
<name>A0A5P1ET22_ASPOF</name>
<dbReference type="Pfam" id="PF10181">
    <property type="entry name" value="PIG-H"/>
    <property type="match status" value="1"/>
</dbReference>
<sequence>MPHFLLSKCKYSYHHHDRSQKELSQAIDIHDISIAKNWMLVILSYFGTLLLIASTCYLLVMKEMLQVSSIWSIFVVIIFAKLLQYKPVKKESVVIMPEFGVQLETHYWSGRISRRFVPIGKILRPVINECVTPITCYWTLALIVREEEQLLLVFQELQPPLKMLVPVWKALCAATDCNESSSS</sequence>